<dbReference type="SUPFAM" id="SSF89028">
    <property type="entry name" value="Cobalamin adenosyltransferase-like"/>
    <property type="match status" value="1"/>
</dbReference>
<comment type="catalytic activity">
    <reaction evidence="6">
        <text>2 cob(II)yrinate a,c diamide + reduced [electron-transfer flavoprotein] + 2 ATP = 2 adenosylcob(III)yrinate a,c-diamide + 2 triphosphate + oxidized [electron-transfer flavoprotein] + 3 H(+)</text>
        <dbReference type="Rhea" id="RHEA:11528"/>
        <dbReference type="Rhea" id="RHEA-COMP:10685"/>
        <dbReference type="Rhea" id="RHEA-COMP:10686"/>
        <dbReference type="ChEBI" id="CHEBI:15378"/>
        <dbReference type="ChEBI" id="CHEBI:18036"/>
        <dbReference type="ChEBI" id="CHEBI:30616"/>
        <dbReference type="ChEBI" id="CHEBI:57692"/>
        <dbReference type="ChEBI" id="CHEBI:58307"/>
        <dbReference type="ChEBI" id="CHEBI:58503"/>
        <dbReference type="ChEBI" id="CHEBI:58537"/>
        <dbReference type="EC" id="2.5.1.17"/>
    </reaction>
</comment>
<evidence type="ECO:0000256" key="3">
    <source>
        <dbReference type="ARBA" id="ARBA00022679"/>
    </source>
</evidence>
<dbReference type="UniPathway" id="UPA00148">
    <property type="reaction ID" value="UER00233"/>
</dbReference>
<keyword evidence="3 6" id="KW-0808">Transferase</keyword>
<proteinExistence type="inferred from homology"/>
<protein>
    <recommendedName>
        <fullName evidence="6">Corrinoid adenosyltransferase</fullName>
        <ecNumber evidence="6">2.5.1.17</ecNumber>
    </recommendedName>
    <alternativeName>
        <fullName evidence="6">Cob(II)alamin adenosyltransferase</fullName>
    </alternativeName>
    <alternativeName>
        <fullName evidence="6">Cob(II)yrinic acid a,c-diamide adenosyltransferase</fullName>
    </alternativeName>
    <alternativeName>
        <fullName evidence="6">Cobinamide/cobalamin adenosyltransferase</fullName>
    </alternativeName>
</protein>
<evidence type="ECO:0000256" key="5">
    <source>
        <dbReference type="ARBA" id="ARBA00022840"/>
    </source>
</evidence>
<organism evidence="9 10">
    <name type="scientific">Candidatus Magasanikbacteria bacterium RIFOXYD2_FULL_36_9</name>
    <dbReference type="NCBI Taxonomy" id="1798707"/>
    <lineage>
        <taxon>Bacteria</taxon>
        <taxon>Candidatus Magasanikiibacteriota</taxon>
    </lineage>
</organism>
<dbReference type="Proteomes" id="UP000178490">
    <property type="component" value="Unassembled WGS sequence"/>
</dbReference>
<comment type="subunit">
    <text evidence="2">Homotrimer.</text>
</comment>
<sequence>MIKIYTKTGDTGETSLLGGQRVTKDCITLQVVGEIDELNSKMGEVVAHLWEEEPATFLKKIQQDLFKTGAEIASLQTEFNSKIVKIEQAEIEELENNIDAFAEQLPELTNFILPGGNLSAAHLHHARTICRRVERELVSLGKEKEVRSELYMYFNRLSDYFFTAARWINWNDGVEEHKV</sequence>
<keyword evidence="7" id="KW-0175">Coiled coil</keyword>
<evidence type="ECO:0000313" key="10">
    <source>
        <dbReference type="Proteomes" id="UP000178490"/>
    </source>
</evidence>
<dbReference type="Pfam" id="PF01923">
    <property type="entry name" value="Cob_adeno_trans"/>
    <property type="match status" value="1"/>
</dbReference>
<evidence type="ECO:0000256" key="7">
    <source>
        <dbReference type="SAM" id="Coils"/>
    </source>
</evidence>
<evidence type="ECO:0000256" key="6">
    <source>
        <dbReference type="RuleBase" id="RU366026"/>
    </source>
</evidence>
<dbReference type="InterPro" id="IPR016030">
    <property type="entry name" value="CblAdoTrfase-like"/>
</dbReference>
<dbReference type="AlphaFoldDB" id="A0A1F6P132"/>
<dbReference type="GO" id="GO:0008817">
    <property type="term" value="F:corrinoid adenosyltransferase activity"/>
    <property type="evidence" value="ECO:0007669"/>
    <property type="project" value="UniProtKB-UniRule"/>
</dbReference>
<dbReference type="GO" id="GO:0005524">
    <property type="term" value="F:ATP binding"/>
    <property type="evidence" value="ECO:0007669"/>
    <property type="project" value="UniProtKB-UniRule"/>
</dbReference>
<dbReference type="PANTHER" id="PTHR12213">
    <property type="entry name" value="CORRINOID ADENOSYLTRANSFERASE"/>
    <property type="match status" value="1"/>
</dbReference>
<dbReference type="EC" id="2.5.1.17" evidence="6"/>
<reference evidence="9 10" key="1">
    <citation type="journal article" date="2016" name="Nat. Commun.">
        <title>Thousands of microbial genomes shed light on interconnected biogeochemical processes in an aquifer system.</title>
        <authorList>
            <person name="Anantharaman K."/>
            <person name="Brown C.T."/>
            <person name="Hug L.A."/>
            <person name="Sharon I."/>
            <person name="Castelle C.J."/>
            <person name="Probst A.J."/>
            <person name="Thomas B.C."/>
            <person name="Singh A."/>
            <person name="Wilkins M.J."/>
            <person name="Karaoz U."/>
            <person name="Brodie E.L."/>
            <person name="Williams K.H."/>
            <person name="Hubbard S.S."/>
            <person name="Banfield J.F."/>
        </authorList>
    </citation>
    <scope>NUCLEOTIDE SEQUENCE [LARGE SCALE GENOMIC DNA]</scope>
</reference>
<evidence type="ECO:0000259" key="8">
    <source>
        <dbReference type="Pfam" id="PF01923"/>
    </source>
</evidence>
<feature type="domain" description="Cobalamin adenosyltransferase-like" evidence="8">
    <location>
        <begin position="4"/>
        <end position="168"/>
    </location>
</feature>
<dbReference type="InterPro" id="IPR036451">
    <property type="entry name" value="CblAdoTrfase-like_sf"/>
</dbReference>
<comment type="catalytic activity">
    <reaction evidence="6">
        <text>2 cob(II)alamin + reduced [electron-transfer flavoprotein] + 2 ATP = 2 adenosylcob(III)alamin + 2 triphosphate + oxidized [electron-transfer flavoprotein] + 3 H(+)</text>
        <dbReference type="Rhea" id="RHEA:28671"/>
        <dbReference type="Rhea" id="RHEA-COMP:10685"/>
        <dbReference type="Rhea" id="RHEA-COMP:10686"/>
        <dbReference type="ChEBI" id="CHEBI:15378"/>
        <dbReference type="ChEBI" id="CHEBI:16304"/>
        <dbReference type="ChEBI" id="CHEBI:18036"/>
        <dbReference type="ChEBI" id="CHEBI:18408"/>
        <dbReference type="ChEBI" id="CHEBI:30616"/>
        <dbReference type="ChEBI" id="CHEBI:57692"/>
        <dbReference type="ChEBI" id="CHEBI:58307"/>
        <dbReference type="EC" id="2.5.1.17"/>
    </reaction>
</comment>
<accession>A0A1F6P132</accession>
<feature type="coiled-coil region" evidence="7">
    <location>
        <begin position="72"/>
        <end position="111"/>
    </location>
</feature>
<evidence type="ECO:0000256" key="1">
    <source>
        <dbReference type="ARBA" id="ARBA00007487"/>
    </source>
</evidence>
<dbReference type="InterPro" id="IPR029499">
    <property type="entry name" value="PduO-typ"/>
</dbReference>
<dbReference type="FunFam" id="1.20.1200.10:FF:000001">
    <property type="entry name" value="Cob(I)yrinic acid a,c-diamide adenosyltransferase"/>
    <property type="match status" value="1"/>
</dbReference>
<dbReference type="Gene3D" id="1.20.1200.10">
    <property type="entry name" value="Cobalamin adenosyltransferase-like"/>
    <property type="match status" value="1"/>
</dbReference>
<evidence type="ECO:0000256" key="2">
    <source>
        <dbReference type="ARBA" id="ARBA00011233"/>
    </source>
</evidence>
<comment type="similarity">
    <text evidence="1 6">Belongs to the Cob(I)alamin adenosyltransferase family.</text>
</comment>
<comment type="caution">
    <text evidence="9">The sequence shown here is derived from an EMBL/GenBank/DDBJ whole genome shotgun (WGS) entry which is preliminary data.</text>
</comment>
<keyword evidence="6" id="KW-0169">Cobalamin biosynthesis</keyword>
<dbReference type="EMBL" id="MFRC01000034">
    <property type="protein sequence ID" value="OGH89644.1"/>
    <property type="molecule type" value="Genomic_DNA"/>
</dbReference>
<keyword evidence="4 6" id="KW-0547">Nucleotide-binding</keyword>
<dbReference type="PANTHER" id="PTHR12213:SF0">
    <property type="entry name" value="CORRINOID ADENOSYLTRANSFERASE MMAB"/>
    <property type="match status" value="1"/>
</dbReference>
<name>A0A1F6P132_9BACT</name>
<keyword evidence="5 6" id="KW-0067">ATP-binding</keyword>
<dbReference type="GO" id="GO:0009236">
    <property type="term" value="P:cobalamin biosynthetic process"/>
    <property type="evidence" value="ECO:0007669"/>
    <property type="project" value="UniProtKB-UniRule"/>
</dbReference>
<evidence type="ECO:0000313" key="9">
    <source>
        <dbReference type="EMBL" id="OGH89644.1"/>
    </source>
</evidence>
<dbReference type="NCBIfam" id="TIGR00636">
    <property type="entry name" value="PduO_Nterm"/>
    <property type="match status" value="1"/>
</dbReference>
<evidence type="ECO:0000256" key="4">
    <source>
        <dbReference type="ARBA" id="ARBA00022741"/>
    </source>
</evidence>
<comment type="pathway">
    <text evidence="6">Cofactor biosynthesis; adenosylcobalamin biosynthesis; adenosylcobalamin from cob(II)yrinate a,c-diamide: step 2/7.</text>
</comment>
<gene>
    <name evidence="9" type="ORF">A2537_00575</name>
</gene>